<name>A0AAD2HRH0_9AGAR</name>
<accession>A0AAD2HRH0</accession>
<dbReference type="EMBL" id="CAVNYO010000440">
    <property type="protein sequence ID" value="CAK5279739.1"/>
    <property type="molecule type" value="Genomic_DNA"/>
</dbReference>
<comment type="caution">
    <text evidence="1">The sequence shown here is derived from an EMBL/GenBank/DDBJ whole genome shotgun (WGS) entry which is preliminary data.</text>
</comment>
<organism evidence="1 2">
    <name type="scientific">Mycena citricolor</name>
    <dbReference type="NCBI Taxonomy" id="2018698"/>
    <lineage>
        <taxon>Eukaryota</taxon>
        <taxon>Fungi</taxon>
        <taxon>Dikarya</taxon>
        <taxon>Basidiomycota</taxon>
        <taxon>Agaricomycotina</taxon>
        <taxon>Agaricomycetes</taxon>
        <taxon>Agaricomycetidae</taxon>
        <taxon>Agaricales</taxon>
        <taxon>Marasmiineae</taxon>
        <taxon>Mycenaceae</taxon>
        <taxon>Mycena</taxon>
    </lineage>
</organism>
<evidence type="ECO:0000313" key="2">
    <source>
        <dbReference type="Proteomes" id="UP001295794"/>
    </source>
</evidence>
<feature type="non-terminal residue" evidence="1">
    <location>
        <position position="1"/>
    </location>
</feature>
<sequence length="42" mass="4849">RLQGVIVAERYPKWRPWFGCLLTKASDFRSQQGLIGQSITLK</sequence>
<keyword evidence="2" id="KW-1185">Reference proteome</keyword>
<reference evidence="1" key="1">
    <citation type="submission" date="2023-11" db="EMBL/GenBank/DDBJ databases">
        <authorList>
            <person name="De Vega J J."/>
            <person name="De Vega J J."/>
        </authorList>
    </citation>
    <scope>NUCLEOTIDE SEQUENCE</scope>
</reference>
<dbReference type="Proteomes" id="UP001295794">
    <property type="component" value="Unassembled WGS sequence"/>
</dbReference>
<dbReference type="AlphaFoldDB" id="A0AAD2HRH0"/>
<proteinExistence type="predicted"/>
<gene>
    <name evidence="1" type="ORF">MYCIT1_LOCUS29983</name>
</gene>
<protein>
    <submittedName>
        <fullName evidence="1">Uncharacterized protein</fullName>
    </submittedName>
</protein>
<evidence type="ECO:0000313" key="1">
    <source>
        <dbReference type="EMBL" id="CAK5279739.1"/>
    </source>
</evidence>